<feature type="domain" description="Nucleoside phosphorylase" evidence="3">
    <location>
        <begin position="2"/>
        <end position="219"/>
    </location>
</feature>
<protein>
    <submittedName>
        <fullName evidence="4">MTAP family purine nucleoside phosphorylase</fullName>
    </submittedName>
</protein>
<dbReference type="SUPFAM" id="SSF53167">
    <property type="entry name" value="Purine and uridine phosphorylases"/>
    <property type="match status" value="1"/>
</dbReference>
<dbReference type="GO" id="GO:0017061">
    <property type="term" value="F:S-methyl-5-thioadenosine phosphorylase activity"/>
    <property type="evidence" value="ECO:0007669"/>
    <property type="project" value="InterPro"/>
</dbReference>
<proteinExistence type="predicted"/>
<dbReference type="Pfam" id="PF01048">
    <property type="entry name" value="PNP_UDP_1"/>
    <property type="match status" value="1"/>
</dbReference>
<sequence length="225" mass="24298">MLGILGGTSLLYAEIPELEKKTVATPFGPAEVYLGEIALLMRHQFRTPPHKINFPACISALALSGVDKIIAFGSVGSLKEEIEPGSIILPDDYYSPYLIPTIHDNAIGHAVPSVDKELIKKIHENVPDTISGGTYVQTAGPRFETSAEIKVLSGAGDVVGMTVASEAAIANELEIPFAAICSVDNYCNGLCSDKISYEMILKRSQQNKKRIEDILETVIDLFGSY</sequence>
<dbReference type="CDD" id="cd09010">
    <property type="entry name" value="MTAP_SsMTAPII_like_MTIP"/>
    <property type="match status" value="1"/>
</dbReference>
<evidence type="ECO:0000259" key="3">
    <source>
        <dbReference type="Pfam" id="PF01048"/>
    </source>
</evidence>
<dbReference type="GO" id="GO:0019509">
    <property type="term" value="P:L-methionine salvage from methylthioadenosine"/>
    <property type="evidence" value="ECO:0007669"/>
    <property type="project" value="TreeGrafter"/>
</dbReference>
<organism evidence="4 5">
    <name type="scientific">Methanomicrobium antiquum</name>
    <dbReference type="NCBI Taxonomy" id="487686"/>
    <lineage>
        <taxon>Archaea</taxon>
        <taxon>Methanobacteriati</taxon>
        <taxon>Methanobacteriota</taxon>
        <taxon>Stenosarchaea group</taxon>
        <taxon>Methanomicrobia</taxon>
        <taxon>Methanomicrobiales</taxon>
        <taxon>Methanomicrobiaceae</taxon>
        <taxon>Methanomicrobium</taxon>
    </lineage>
</organism>
<dbReference type="GO" id="GO:0005829">
    <property type="term" value="C:cytosol"/>
    <property type="evidence" value="ECO:0007669"/>
    <property type="project" value="TreeGrafter"/>
</dbReference>
<reference evidence="4" key="1">
    <citation type="submission" date="2022-01" db="EMBL/GenBank/DDBJ databases">
        <title>Complete genome of Methanomicrobium antiquum DSM 21220.</title>
        <authorList>
            <person name="Chen S.-C."/>
            <person name="You Y.-T."/>
            <person name="Zhou Y.-Z."/>
            <person name="Lai M.-C."/>
        </authorList>
    </citation>
    <scope>NUCLEOTIDE SEQUENCE</scope>
    <source>
        <strain evidence="4">DSM 21220</strain>
    </source>
</reference>
<evidence type="ECO:0000256" key="1">
    <source>
        <dbReference type="ARBA" id="ARBA00022676"/>
    </source>
</evidence>
<evidence type="ECO:0000313" key="4">
    <source>
        <dbReference type="EMBL" id="WFN37960.1"/>
    </source>
</evidence>
<dbReference type="EMBL" id="CP091092">
    <property type="protein sequence ID" value="WFN37960.1"/>
    <property type="molecule type" value="Genomic_DNA"/>
</dbReference>
<dbReference type="Gene3D" id="3.40.50.1580">
    <property type="entry name" value="Nucleoside phosphorylase domain"/>
    <property type="match status" value="1"/>
</dbReference>
<dbReference type="Proteomes" id="UP001218895">
    <property type="component" value="Chromosome"/>
</dbReference>
<dbReference type="InterPro" id="IPR010044">
    <property type="entry name" value="MTAP"/>
</dbReference>
<dbReference type="KEGG" id="manq:L1994_03270"/>
<gene>
    <name evidence="4" type="ORF">L1994_03270</name>
</gene>
<dbReference type="InterPro" id="IPR000845">
    <property type="entry name" value="Nucleoside_phosphorylase_d"/>
</dbReference>
<dbReference type="PANTHER" id="PTHR42679:SF2">
    <property type="entry name" value="S-METHYL-5'-THIOADENOSINE PHOSPHORYLASE"/>
    <property type="match status" value="1"/>
</dbReference>
<dbReference type="GO" id="GO:0009116">
    <property type="term" value="P:nucleoside metabolic process"/>
    <property type="evidence" value="ECO:0007669"/>
    <property type="project" value="InterPro"/>
</dbReference>
<dbReference type="InterPro" id="IPR035994">
    <property type="entry name" value="Nucleoside_phosphorylase_sf"/>
</dbReference>
<evidence type="ECO:0000256" key="2">
    <source>
        <dbReference type="ARBA" id="ARBA00022679"/>
    </source>
</evidence>
<keyword evidence="5" id="KW-1185">Reference proteome</keyword>
<keyword evidence="2" id="KW-0808">Transferase</keyword>
<accession>A0AAF0JNT4</accession>
<dbReference type="PANTHER" id="PTHR42679">
    <property type="entry name" value="S-METHYL-5'-THIOADENOSINE PHOSPHORYLASE"/>
    <property type="match status" value="1"/>
</dbReference>
<keyword evidence="1" id="KW-0328">Glycosyltransferase</keyword>
<name>A0AAF0JNT4_9EURY</name>
<dbReference type="AlphaFoldDB" id="A0AAF0JNT4"/>
<evidence type="ECO:0000313" key="5">
    <source>
        <dbReference type="Proteomes" id="UP001218895"/>
    </source>
</evidence>